<protein>
    <recommendedName>
        <fullName evidence="7">Acyltransferase 3 domain-containing protein</fullName>
    </recommendedName>
</protein>
<feature type="transmembrane region" description="Helical" evidence="6">
    <location>
        <begin position="391"/>
        <end position="416"/>
    </location>
</feature>
<keyword evidence="4 6" id="KW-1133">Transmembrane helix</keyword>
<feature type="transmembrane region" description="Helical" evidence="6">
    <location>
        <begin position="55"/>
        <end position="73"/>
    </location>
</feature>
<sequence>MKMEKYSLQQTEIFAQNPEEKRKFFQIDLMKAIMIALVIMDHSFTHAFLRQYGSYFWERIAIPILMIIMGFNMGKSYKGKKFATLKEYYTRSYFESKLKRYMIPYLLLYVLHGIIRLIVTEAEVIVNSPAGYDLPSFRYIGFTFFYGPGLWFIPVLFGSILVFPILYYNFNKNPKVTFGLTFAIEFLTHIVLLGAILIHNIGRSMDEYEPPMLFFILLYSLFILISSVGIGLWLSVDHDITSKHNRILWVLFPISVVYMILYFLEVLPIPFPMGDYQMFFFPYSAVIFMTLMKIVPPNPKGSFSHFIRKVSRATYHILLTQIFYFSIIFQFFLIITDGNNSTLDVFDANPLNYLWFYPLNLIITFGIGLLWKELEDRFYAKRDEKKSFQRIYQVTIILAGIAFVAWLVSSTIYTIISLISL</sequence>
<feature type="transmembrane region" description="Helical" evidence="6">
    <location>
        <begin position="139"/>
        <end position="168"/>
    </location>
</feature>
<evidence type="ECO:0000256" key="1">
    <source>
        <dbReference type="ARBA" id="ARBA00004651"/>
    </source>
</evidence>
<feature type="transmembrane region" description="Helical" evidence="6">
    <location>
        <begin position="213"/>
        <end position="235"/>
    </location>
</feature>
<feature type="transmembrane region" description="Helical" evidence="6">
    <location>
        <begin position="29"/>
        <end position="49"/>
    </location>
</feature>
<feature type="domain" description="Acyltransferase 3" evidence="7">
    <location>
        <begin position="26"/>
        <end position="368"/>
    </location>
</feature>
<evidence type="ECO:0000256" key="3">
    <source>
        <dbReference type="ARBA" id="ARBA00022692"/>
    </source>
</evidence>
<gene>
    <name evidence="8" type="ORF">NEF87_001061</name>
</gene>
<keyword evidence="5 6" id="KW-0472">Membrane</keyword>
<keyword evidence="2" id="KW-1003">Cell membrane</keyword>
<evidence type="ECO:0000256" key="4">
    <source>
        <dbReference type="ARBA" id="ARBA00022989"/>
    </source>
</evidence>
<keyword evidence="9" id="KW-1185">Reference proteome</keyword>
<evidence type="ECO:0000313" key="8">
    <source>
        <dbReference type="EMBL" id="UYP44776.1"/>
    </source>
</evidence>
<accession>A0ABY6HQE5</accession>
<evidence type="ECO:0000259" key="7">
    <source>
        <dbReference type="Pfam" id="PF01757"/>
    </source>
</evidence>
<keyword evidence="3 6" id="KW-0812">Transmembrane</keyword>
<dbReference type="InterPro" id="IPR002656">
    <property type="entry name" value="Acyl_transf_3_dom"/>
</dbReference>
<evidence type="ECO:0000313" key="9">
    <source>
        <dbReference type="Proteomes" id="UP001208689"/>
    </source>
</evidence>
<feature type="transmembrane region" description="Helical" evidence="6">
    <location>
        <begin position="180"/>
        <end position="201"/>
    </location>
</feature>
<feature type="transmembrane region" description="Helical" evidence="6">
    <location>
        <begin position="355"/>
        <end position="371"/>
    </location>
</feature>
<proteinExistence type="predicted"/>
<evidence type="ECO:0000256" key="2">
    <source>
        <dbReference type="ARBA" id="ARBA00022475"/>
    </source>
</evidence>
<dbReference type="PANTHER" id="PTHR40074">
    <property type="entry name" value="O-ACETYLTRANSFERASE WECH"/>
    <property type="match status" value="1"/>
</dbReference>
<dbReference type="PANTHER" id="PTHR40074:SF2">
    <property type="entry name" value="O-ACETYLTRANSFERASE WECH"/>
    <property type="match status" value="1"/>
</dbReference>
<dbReference type="Proteomes" id="UP001208689">
    <property type="component" value="Chromosome"/>
</dbReference>
<dbReference type="Pfam" id="PF01757">
    <property type="entry name" value="Acyl_transf_3"/>
    <property type="match status" value="1"/>
</dbReference>
<feature type="transmembrane region" description="Helical" evidence="6">
    <location>
        <begin position="101"/>
        <end position="119"/>
    </location>
</feature>
<reference evidence="8" key="1">
    <citation type="submission" date="2022-09" db="EMBL/GenBank/DDBJ databases">
        <title>Actin cytoskeleton and complex cell architecture in an #Asgard archaeon.</title>
        <authorList>
            <person name="Ponce Toledo R.I."/>
            <person name="Schleper C."/>
            <person name="Rodrigues Oliveira T."/>
            <person name="Wollweber F."/>
            <person name="Xu J."/>
            <person name="Rittmann S."/>
            <person name="Klingl A."/>
            <person name="Pilhofer M."/>
        </authorList>
    </citation>
    <scope>NUCLEOTIDE SEQUENCE</scope>
    <source>
        <strain evidence="8">B-35</strain>
    </source>
</reference>
<dbReference type="EMBL" id="CP104013">
    <property type="protein sequence ID" value="UYP44776.1"/>
    <property type="molecule type" value="Genomic_DNA"/>
</dbReference>
<evidence type="ECO:0000256" key="5">
    <source>
        <dbReference type="ARBA" id="ARBA00023136"/>
    </source>
</evidence>
<feature type="transmembrane region" description="Helical" evidence="6">
    <location>
        <begin position="247"/>
        <end position="264"/>
    </location>
</feature>
<organism evidence="8 9">
    <name type="scientific">Candidatus Lokiarchaeum ossiferum</name>
    <dbReference type="NCBI Taxonomy" id="2951803"/>
    <lineage>
        <taxon>Archaea</taxon>
        <taxon>Promethearchaeati</taxon>
        <taxon>Promethearchaeota</taxon>
        <taxon>Promethearchaeia</taxon>
        <taxon>Promethearchaeales</taxon>
        <taxon>Promethearchaeaceae</taxon>
        <taxon>Candidatus Lokiarchaeum</taxon>
    </lineage>
</organism>
<feature type="transmembrane region" description="Helical" evidence="6">
    <location>
        <begin position="315"/>
        <end position="335"/>
    </location>
</feature>
<name>A0ABY6HQE5_9ARCH</name>
<evidence type="ECO:0000256" key="6">
    <source>
        <dbReference type="SAM" id="Phobius"/>
    </source>
</evidence>
<feature type="transmembrane region" description="Helical" evidence="6">
    <location>
        <begin position="276"/>
        <end position="295"/>
    </location>
</feature>
<comment type="subcellular location">
    <subcellularLocation>
        <location evidence="1">Cell membrane</location>
        <topology evidence="1">Multi-pass membrane protein</topology>
    </subcellularLocation>
</comment>